<keyword evidence="1" id="KW-1185">Reference proteome</keyword>
<name>A0A5S6QXB6_TRIMR</name>
<evidence type="ECO:0000313" key="2">
    <source>
        <dbReference type="WBParaSite" id="TMUE_3000011744.1"/>
    </source>
</evidence>
<reference evidence="2" key="1">
    <citation type="submission" date="2019-12" db="UniProtKB">
        <authorList>
            <consortium name="WormBaseParasite"/>
        </authorList>
    </citation>
    <scope>IDENTIFICATION</scope>
</reference>
<sequence length="253" mass="28645">MTDETVKLIQSECAPADSLVFGATNFEDVNGIADFFEPFKFVQHLDKQTAKELLEMCIDVALPRLELLCQKQVDTIRRLTWQCDQANRKKPSMVDVEQNEVAKEQATIQHATQDANMSNQESTANSETAISMHERDYSHNTSEANYSELDSIGIQAKEKPYKFPYDEIVCGIRFIGHFPSCQDQSCSQFSTGNRMPCSLQEQAELGTATDEIQSIDSHNNQTEDAPFKLTIEMHDKTVYLKSKKRAMKISLDT</sequence>
<protein>
    <submittedName>
        <fullName evidence="2">Uncharacterized protein</fullName>
    </submittedName>
</protein>
<evidence type="ECO:0000313" key="1">
    <source>
        <dbReference type="Proteomes" id="UP000046395"/>
    </source>
</evidence>
<dbReference type="Proteomes" id="UP000046395">
    <property type="component" value="Unassembled WGS sequence"/>
</dbReference>
<dbReference type="AlphaFoldDB" id="A0A5S6QXB6"/>
<proteinExistence type="predicted"/>
<dbReference type="WBParaSite" id="TMUE_3000011744.1">
    <property type="protein sequence ID" value="TMUE_3000011744.1"/>
    <property type="gene ID" value="WBGene00292533"/>
</dbReference>
<accession>A0A5S6QXB6</accession>
<organism evidence="1 2">
    <name type="scientific">Trichuris muris</name>
    <name type="common">Mouse whipworm</name>
    <dbReference type="NCBI Taxonomy" id="70415"/>
    <lineage>
        <taxon>Eukaryota</taxon>
        <taxon>Metazoa</taxon>
        <taxon>Ecdysozoa</taxon>
        <taxon>Nematoda</taxon>
        <taxon>Enoplea</taxon>
        <taxon>Dorylaimia</taxon>
        <taxon>Trichinellida</taxon>
        <taxon>Trichuridae</taxon>
        <taxon>Trichuris</taxon>
    </lineage>
</organism>